<evidence type="ECO:0000256" key="5">
    <source>
        <dbReference type="ARBA" id="ARBA00023049"/>
    </source>
</evidence>
<keyword evidence="3" id="KW-0378">Hydrolase</keyword>
<dbReference type="Proteomes" id="UP000551327">
    <property type="component" value="Unassembled WGS sequence"/>
</dbReference>
<protein>
    <submittedName>
        <fullName evidence="7">M67 family metallopeptidase</fullName>
    </submittedName>
</protein>
<dbReference type="Pfam" id="PF14464">
    <property type="entry name" value="Prok-JAB"/>
    <property type="match status" value="1"/>
</dbReference>
<comment type="caution">
    <text evidence="7">The sequence shown here is derived from an EMBL/GenBank/DDBJ whole genome shotgun (WGS) entry which is preliminary data.</text>
</comment>
<keyword evidence="1" id="KW-0645">Protease</keyword>
<keyword evidence="5" id="KW-0482">Metalloprotease</keyword>
<dbReference type="Gene3D" id="3.40.140.10">
    <property type="entry name" value="Cytidine Deaminase, domain 2"/>
    <property type="match status" value="1"/>
</dbReference>
<keyword evidence="2" id="KW-0479">Metal-binding</keyword>
<dbReference type="GO" id="GO:0008235">
    <property type="term" value="F:metalloexopeptidase activity"/>
    <property type="evidence" value="ECO:0007669"/>
    <property type="project" value="TreeGrafter"/>
</dbReference>
<keyword evidence="8" id="KW-1185">Reference proteome</keyword>
<dbReference type="InterPro" id="IPR028090">
    <property type="entry name" value="JAB_dom_prok"/>
</dbReference>
<accession>A0A7X1KRB1</accession>
<evidence type="ECO:0000256" key="2">
    <source>
        <dbReference type="ARBA" id="ARBA00022723"/>
    </source>
</evidence>
<evidence type="ECO:0000256" key="4">
    <source>
        <dbReference type="ARBA" id="ARBA00022833"/>
    </source>
</evidence>
<proteinExistence type="predicted"/>
<gene>
    <name evidence="7" type="ORF">H7F53_14830</name>
</gene>
<feature type="domain" description="JAB" evidence="6">
    <location>
        <begin position="4"/>
        <end position="110"/>
    </location>
</feature>
<dbReference type="SUPFAM" id="SSF102712">
    <property type="entry name" value="JAB1/MPN domain"/>
    <property type="match status" value="1"/>
</dbReference>
<keyword evidence="4" id="KW-0862">Zinc</keyword>
<dbReference type="PANTHER" id="PTHR34858">
    <property type="entry name" value="CYSO-CYSTEINE PEPTIDASE"/>
    <property type="match status" value="1"/>
</dbReference>
<dbReference type="GO" id="GO:0006508">
    <property type="term" value="P:proteolysis"/>
    <property type="evidence" value="ECO:0007669"/>
    <property type="project" value="UniProtKB-KW"/>
</dbReference>
<evidence type="ECO:0000313" key="8">
    <source>
        <dbReference type="Proteomes" id="UP000551327"/>
    </source>
</evidence>
<evidence type="ECO:0000259" key="6">
    <source>
        <dbReference type="Pfam" id="PF14464"/>
    </source>
</evidence>
<reference evidence="7 8" key="1">
    <citation type="submission" date="2020-08" db="EMBL/GenBank/DDBJ databases">
        <title>The genome sequence of type strain Novosphingobium piscinae KCTC 42194.</title>
        <authorList>
            <person name="Liu Y."/>
        </authorList>
    </citation>
    <scope>NUCLEOTIDE SEQUENCE [LARGE SCALE GENOMIC DNA]</scope>
    <source>
        <strain evidence="7 8">KCTC 42194</strain>
    </source>
</reference>
<dbReference type="AlphaFoldDB" id="A0A7X1KRB1"/>
<organism evidence="7 8">
    <name type="scientific">Novosphingobium piscinae</name>
    <dbReference type="NCBI Taxonomy" id="1507448"/>
    <lineage>
        <taxon>Bacteria</taxon>
        <taxon>Pseudomonadati</taxon>
        <taxon>Pseudomonadota</taxon>
        <taxon>Alphaproteobacteria</taxon>
        <taxon>Sphingomonadales</taxon>
        <taxon>Sphingomonadaceae</taxon>
        <taxon>Novosphingobium</taxon>
    </lineage>
</organism>
<dbReference type="GO" id="GO:0008270">
    <property type="term" value="F:zinc ion binding"/>
    <property type="evidence" value="ECO:0007669"/>
    <property type="project" value="TreeGrafter"/>
</dbReference>
<dbReference type="EMBL" id="JACLAX010000019">
    <property type="protein sequence ID" value="MBC2670425.1"/>
    <property type="molecule type" value="Genomic_DNA"/>
</dbReference>
<dbReference type="InterPro" id="IPR051929">
    <property type="entry name" value="VirAsm_ModProt"/>
</dbReference>
<name>A0A7X1KRB1_9SPHN</name>
<evidence type="ECO:0000313" key="7">
    <source>
        <dbReference type="EMBL" id="MBC2670425.1"/>
    </source>
</evidence>
<evidence type="ECO:0000256" key="1">
    <source>
        <dbReference type="ARBA" id="ARBA00022670"/>
    </source>
</evidence>
<dbReference type="PANTHER" id="PTHR34858:SF1">
    <property type="entry name" value="CYSO-CYSTEINE PEPTIDASE"/>
    <property type="match status" value="1"/>
</dbReference>
<sequence length="127" mass="12826">MSRSAQATILSAAAAIAPEEACGLLLGTAGTIHTATVVANVDPAPRSRFEIDPAALIAAHRATRGGGPAVLGYWHSHPNGLAEPSATDRAAASGDGRIWAIAANGAITLWRDGLDGFAALPYSVTEA</sequence>
<dbReference type="CDD" id="cd08070">
    <property type="entry name" value="MPN_like"/>
    <property type="match status" value="1"/>
</dbReference>
<evidence type="ECO:0000256" key="3">
    <source>
        <dbReference type="ARBA" id="ARBA00022801"/>
    </source>
</evidence>